<feature type="compositionally biased region" description="Basic and acidic residues" evidence="3">
    <location>
        <begin position="39"/>
        <end position="49"/>
    </location>
</feature>
<feature type="transmembrane region" description="Helical" evidence="4">
    <location>
        <begin position="1076"/>
        <end position="1095"/>
    </location>
</feature>
<feature type="compositionally biased region" description="Basic residues" evidence="3">
    <location>
        <begin position="1344"/>
        <end position="1402"/>
    </location>
</feature>
<feature type="active site" description="Proton acceptor" evidence="2">
    <location>
        <position position="369"/>
    </location>
</feature>
<gene>
    <name evidence="6" type="ORF">GCM10009747_00950</name>
</gene>
<dbReference type="InterPro" id="IPR002641">
    <property type="entry name" value="PNPLA_dom"/>
</dbReference>
<evidence type="ECO:0000313" key="7">
    <source>
        <dbReference type="Proteomes" id="UP001500506"/>
    </source>
</evidence>
<evidence type="ECO:0000256" key="2">
    <source>
        <dbReference type="PROSITE-ProRule" id="PRU01161"/>
    </source>
</evidence>
<keyword evidence="7" id="KW-1185">Reference proteome</keyword>
<evidence type="ECO:0000256" key="3">
    <source>
        <dbReference type="SAM" id="MobiDB-lite"/>
    </source>
</evidence>
<feature type="region of interest" description="Disordered" evidence="3">
    <location>
        <begin position="900"/>
        <end position="922"/>
    </location>
</feature>
<dbReference type="SUPFAM" id="SSF52151">
    <property type="entry name" value="FabD/lysophospholipase-like"/>
    <property type="match status" value="1"/>
</dbReference>
<feature type="transmembrane region" description="Helical" evidence="4">
    <location>
        <begin position="1032"/>
        <end position="1056"/>
    </location>
</feature>
<dbReference type="InterPro" id="IPR024282">
    <property type="entry name" value="DUF3376"/>
</dbReference>
<dbReference type="InterPro" id="IPR016035">
    <property type="entry name" value="Acyl_Trfase/lysoPLipase"/>
</dbReference>
<feature type="active site" description="Nucleophile" evidence="2">
    <location>
        <position position="163"/>
    </location>
</feature>
<feature type="region of interest" description="Disordered" evidence="3">
    <location>
        <begin position="638"/>
        <end position="662"/>
    </location>
</feature>
<keyword evidence="4" id="KW-1133">Transmembrane helix</keyword>
<dbReference type="Pfam" id="PF01734">
    <property type="entry name" value="Patatin"/>
    <property type="match status" value="1"/>
</dbReference>
<feature type="transmembrane region" description="Helical" evidence="4">
    <location>
        <begin position="1290"/>
        <end position="1311"/>
    </location>
</feature>
<keyword evidence="4" id="KW-0812">Transmembrane</keyword>
<dbReference type="Pfam" id="PF11856">
    <property type="entry name" value="DUF3376"/>
    <property type="match status" value="1"/>
</dbReference>
<dbReference type="Proteomes" id="UP001500506">
    <property type="component" value="Unassembled WGS sequence"/>
</dbReference>
<reference evidence="6 7" key="1">
    <citation type="journal article" date="2019" name="Int. J. Syst. Evol. Microbiol.">
        <title>The Global Catalogue of Microorganisms (GCM) 10K type strain sequencing project: providing services to taxonomists for standard genome sequencing and annotation.</title>
        <authorList>
            <consortium name="The Broad Institute Genomics Platform"/>
            <consortium name="The Broad Institute Genome Sequencing Center for Infectious Disease"/>
            <person name="Wu L."/>
            <person name="Ma J."/>
        </authorList>
    </citation>
    <scope>NUCLEOTIDE SEQUENCE [LARGE SCALE GENOMIC DNA]</scope>
    <source>
        <strain evidence="6 7">JCM 14319</strain>
    </source>
</reference>
<feature type="domain" description="PNPLA" evidence="5">
    <location>
        <begin position="79"/>
        <end position="382"/>
    </location>
</feature>
<keyword evidence="4" id="KW-0472">Membrane</keyword>
<comment type="caution">
    <text evidence="6">The sequence shown here is derived from an EMBL/GenBank/DDBJ whole genome shotgun (WGS) entry which is preliminary data.</text>
</comment>
<accession>A0ABN2K3P7</accession>
<feature type="transmembrane region" description="Helical" evidence="4">
    <location>
        <begin position="1266"/>
        <end position="1284"/>
    </location>
</feature>
<dbReference type="EMBL" id="BAAANH010000001">
    <property type="protein sequence ID" value="GAA1747681.1"/>
    <property type="molecule type" value="Genomic_DNA"/>
</dbReference>
<protein>
    <recommendedName>
        <fullName evidence="5">PNPLA domain-containing protein</fullName>
    </recommendedName>
</protein>
<feature type="compositionally biased region" description="Low complexity" evidence="3">
    <location>
        <begin position="28"/>
        <end position="38"/>
    </location>
</feature>
<feature type="short sequence motif" description="DGA/G" evidence="2">
    <location>
        <begin position="369"/>
        <end position="371"/>
    </location>
</feature>
<feature type="compositionally biased region" description="Basic and acidic residues" evidence="3">
    <location>
        <begin position="1320"/>
        <end position="1336"/>
    </location>
</feature>
<dbReference type="Gene3D" id="3.40.1090.10">
    <property type="entry name" value="Cytosolic phospholipase A2 catalytic domain"/>
    <property type="match status" value="1"/>
</dbReference>
<feature type="compositionally biased region" description="Basic and acidic residues" evidence="3">
    <location>
        <begin position="642"/>
        <end position="655"/>
    </location>
</feature>
<feature type="transmembrane region" description="Helical" evidence="4">
    <location>
        <begin position="1193"/>
        <end position="1214"/>
    </location>
</feature>
<evidence type="ECO:0000259" key="5">
    <source>
        <dbReference type="PROSITE" id="PS51635"/>
    </source>
</evidence>
<evidence type="ECO:0000256" key="1">
    <source>
        <dbReference type="ARBA" id="ARBA00023098"/>
    </source>
</evidence>
<feature type="transmembrane region" description="Helical" evidence="4">
    <location>
        <begin position="1234"/>
        <end position="1254"/>
    </location>
</feature>
<evidence type="ECO:0000313" key="6">
    <source>
        <dbReference type="EMBL" id="GAA1747681.1"/>
    </source>
</evidence>
<sequence length="1440" mass="156945">MFYVREARMSGRRSDVGFIELDLEDPPGDGSTSFSGSDGPRRATFHDLSPDGTPADRALLPDRIAKLQPWHRRTLRIALAMKGGLSLAVWIGGAVAELDILRRIRLFDDDGTCRAILLHKTDAKERGRGGADPNLVRRASEYARLLRSRGYDRVEFDVLAGASAGGLNGVLYAVAQRAGVGFDTMLDTWLEAGSAWGLLQTGDPSRFDAIMRGDGYFWPQLSHEILKIIDGRDPVSPLRADQVVVDLSATLLDAVDSSDRTTAEGRAQFRFVGGHDALDDRAVPPRYTDPLDARDLADIARIAYAARSTSSFPFIFEPALIYSGRDPLAGAHGWASPRDPCEALDAPDMRMVFNAHREDAATHPFRVADGGILDNIPIDRALNAVRNMPADEHSNRAILYLDPSPKETAALFRRPTAYASSRPTLLRTPMTDGGAAPAFRTDAATVRDDVGSRVMSTIVAALRKRSARESRDDEIEEVDLVRATTSVAKARNELLAERMDGSSLDAESEERAAAAYAGYRALSDFELLVPSLLHPGEWLLGTDLAQRPELLALDRLSIVHVEAAFRDEADRLHDPTIEHESGRSPHRTDRLATARGRQALVDASMAALSWIRAIEQTAFHDRVLGELDGVLDASLAPAPIGDEDRRHPVDREGSRMDPSVEPLPAVAPRALVRRRLSRVIRAATLARDEAILATLESAKDRMNAQRAGGTLSPLDAHGVVTSWFAADARSGGHLAEAWDELDGIIRWLLATSETIKATRAKERWLRTPWSRLESHPEHPLTARQLPLLFGGSGIPQPISSVRFHRIGSDVQPAQPLEYRRLMEDQLLRGYRSALAHRARELDAVTVGNLLDEQSLRSTAKLAGLRAANIAGFLSRDWRLNDWWWGRLDAASGIVEFFSSLPTAPESPPSDSDSDSDGQTAAAAEDEAAILARVHRELLAQLDAAPVASAADTDQDTNMEQLTLLGLPARRDVPRTQATRERFVRGTQGFDALSDSYRVAIVSRTLRAASSALTHGERATSPKRFLHWLLRPIAVLLPAFISMPRLILLAGLIAASAVTVWPMSSTPELQEVGDTTVIAYVLTALAVALIVIRLAAAVQSKRRHDRQILAHTTTRPWTRDVITWAEWRARSGRVALVGATIALAVTLVTVVALFGIDEVLYWVILIAFIAVGEAAAHALQTVPVTLARRPSGPIVFAVLGAVGAIAFTTLLTTPIASLAPVRISWTNSLGWSAVVWHVLGATIIGAAIAATLVGGLTRDPLRNAMPIAWTAAATGLASAITALAFMQSAPVTGQIADLLIVGWAGGTALWWAPWWRGRQTGKDDGPTDTVVDHDWPDTRGPVPTRAHRRALHAAVRKGRRAQRSVVRQQRRAHHAAARQDRRAHHAAARQDRRAHHAAARRGRRIDAPSRSGEVTGQVPTRPRETFDDVLQGTGEHERVPK</sequence>
<name>A0ABN2K3P7_9MICO</name>
<keyword evidence="1 2" id="KW-0443">Lipid metabolism</keyword>
<proteinExistence type="predicted"/>
<feature type="transmembrane region" description="Helical" evidence="4">
    <location>
        <begin position="1133"/>
        <end position="1153"/>
    </location>
</feature>
<keyword evidence="2" id="KW-0442">Lipid degradation</keyword>
<keyword evidence="2" id="KW-0378">Hydrolase</keyword>
<feature type="transmembrane region" description="Helical" evidence="4">
    <location>
        <begin position="1159"/>
        <end position="1181"/>
    </location>
</feature>
<feature type="short sequence motif" description="GXSXG" evidence="2">
    <location>
        <begin position="161"/>
        <end position="165"/>
    </location>
</feature>
<organism evidence="6 7">
    <name type="scientific">Agromyces humatus</name>
    <dbReference type="NCBI Taxonomy" id="279573"/>
    <lineage>
        <taxon>Bacteria</taxon>
        <taxon>Bacillati</taxon>
        <taxon>Actinomycetota</taxon>
        <taxon>Actinomycetes</taxon>
        <taxon>Micrococcales</taxon>
        <taxon>Microbacteriaceae</taxon>
        <taxon>Agromyces</taxon>
    </lineage>
</organism>
<comment type="caution">
    <text evidence="2">Lacks conserved residue(s) required for the propagation of feature annotation.</text>
</comment>
<evidence type="ECO:0000256" key="4">
    <source>
        <dbReference type="SAM" id="Phobius"/>
    </source>
</evidence>
<dbReference type="PROSITE" id="PS51635">
    <property type="entry name" value="PNPLA"/>
    <property type="match status" value="1"/>
</dbReference>
<feature type="region of interest" description="Disordered" evidence="3">
    <location>
        <begin position="21"/>
        <end position="54"/>
    </location>
</feature>
<feature type="region of interest" description="Disordered" evidence="3">
    <location>
        <begin position="1320"/>
        <end position="1440"/>
    </location>
</feature>